<evidence type="ECO:0000256" key="5">
    <source>
        <dbReference type="ARBA" id="ARBA00023004"/>
    </source>
</evidence>
<protein>
    <submittedName>
        <fullName evidence="10">Uncharacterized protein</fullName>
    </submittedName>
</protein>
<sequence>MSGLEILRTATVSTGYLALCTLLLLAGYRILLHPLHSYPGPLLAKLTAWYAGSHAIKRDLHLELAKDHRKYGSVVRIAPDRLVFNIVTAFRGIYQNESVIKSYTYASTSKDFRVNLLTDRDPKSHSARRRLIGQAITERSMRSFAPNMIELVDAYLRLILASPEAVNMTEKTRLLAVDITMIKTRMAQDRHRQTDLFSFIADEMDARPDTLNGGAMWSEAAFFMAAGGDTVATLMSATFFYLSRNPECYKRLAHEIRSTFPTGSDIQAGPQLAGCTYLRACINESLRMSPPTASVQWREQDPKSTQPLIIDGHIIPPGTLVAVSPYALQHNEAYFPDPYAFRPDRWLDVPGNKEACKTAHEALGAFSTGPRSCAGKAMAYLESSLVLAKTIFYFDFEPTAGELGNTGEGSPGARDGRDKIGEFQIYDIFTARHDGPYLTFRPAGRPVQGS</sequence>
<dbReference type="Pfam" id="PF00067">
    <property type="entry name" value="p450"/>
    <property type="match status" value="1"/>
</dbReference>
<dbReference type="InterPro" id="IPR001128">
    <property type="entry name" value="Cyt_P450"/>
</dbReference>
<keyword evidence="9" id="KW-0812">Transmembrane</keyword>
<keyword evidence="5 7" id="KW-0408">Iron</keyword>
<keyword evidence="3 7" id="KW-0349">Heme</keyword>
<comment type="similarity">
    <text evidence="2 8">Belongs to the cytochrome P450 family.</text>
</comment>
<evidence type="ECO:0000256" key="9">
    <source>
        <dbReference type="SAM" id="Phobius"/>
    </source>
</evidence>
<comment type="cofactor">
    <cofactor evidence="1 7">
        <name>heme</name>
        <dbReference type="ChEBI" id="CHEBI:30413"/>
    </cofactor>
</comment>
<dbReference type="PANTHER" id="PTHR24305:SF226">
    <property type="entry name" value="CYTOCHROME P450 MONOOXYGENASE"/>
    <property type="match status" value="1"/>
</dbReference>
<dbReference type="PANTHER" id="PTHR24305">
    <property type="entry name" value="CYTOCHROME P450"/>
    <property type="match status" value="1"/>
</dbReference>
<dbReference type="OrthoDB" id="1470350at2759"/>
<evidence type="ECO:0000256" key="7">
    <source>
        <dbReference type="PIRSR" id="PIRSR602403-1"/>
    </source>
</evidence>
<keyword evidence="11" id="KW-1185">Reference proteome</keyword>
<dbReference type="InterPro" id="IPR036396">
    <property type="entry name" value="Cyt_P450_sf"/>
</dbReference>
<evidence type="ECO:0000313" key="11">
    <source>
        <dbReference type="Proteomes" id="UP000283895"/>
    </source>
</evidence>
<organism evidence="10 11">
    <name type="scientific">Cytospora schulzeri</name>
    <dbReference type="NCBI Taxonomy" id="448051"/>
    <lineage>
        <taxon>Eukaryota</taxon>
        <taxon>Fungi</taxon>
        <taxon>Dikarya</taxon>
        <taxon>Ascomycota</taxon>
        <taxon>Pezizomycotina</taxon>
        <taxon>Sordariomycetes</taxon>
        <taxon>Sordariomycetidae</taxon>
        <taxon>Diaporthales</taxon>
        <taxon>Cytosporaceae</taxon>
        <taxon>Cytospora</taxon>
    </lineage>
</organism>
<dbReference type="STRING" id="356882.A0A423VXJ6"/>
<evidence type="ECO:0000256" key="1">
    <source>
        <dbReference type="ARBA" id="ARBA00001971"/>
    </source>
</evidence>
<dbReference type="InterPro" id="IPR002403">
    <property type="entry name" value="Cyt_P450_E_grp-IV"/>
</dbReference>
<dbReference type="SUPFAM" id="SSF48264">
    <property type="entry name" value="Cytochrome P450"/>
    <property type="match status" value="1"/>
</dbReference>
<keyword evidence="4 7" id="KW-0479">Metal-binding</keyword>
<dbReference type="GO" id="GO:0004497">
    <property type="term" value="F:monooxygenase activity"/>
    <property type="evidence" value="ECO:0007669"/>
    <property type="project" value="UniProtKB-KW"/>
</dbReference>
<keyword evidence="9" id="KW-1133">Transmembrane helix</keyword>
<proteinExistence type="inferred from homology"/>
<reference evidence="10 11" key="1">
    <citation type="submission" date="2015-09" db="EMBL/GenBank/DDBJ databases">
        <title>Host preference determinants of Valsa canker pathogens revealed by comparative genomics.</title>
        <authorList>
            <person name="Yin Z."/>
            <person name="Huang L."/>
        </authorList>
    </citation>
    <scope>NUCLEOTIDE SEQUENCE [LARGE SCALE GENOMIC DNA]</scope>
    <source>
        <strain evidence="10 11">03-1</strain>
    </source>
</reference>
<feature type="transmembrane region" description="Helical" evidence="9">
    <location>
        <begin position="6"/>
        <end position="28"/>
    </location>
</feature>
<accession>A0A423VXJ6</accession>
<name>A0A423VXJ6_9PEZI</name>
<evidence type="ECO:0000256" key="4">
    <source>
        <dbReference type="ARBA" id="ARBA00022723"/>
    </source>
</evidence>
<dbReference type="Proteomes" id="UP000283895">
    <property type="component" value="Unassembled WGS sequence"/>
</dbReference>
<dbReference type="AlphaFoldDB" id="A0A423VXJ6"/>
<dbReference type="GO" id="GO:0005506">
    <property type="term" value="F:iron ion binding"/>
    <property type="evidence" value="ECO:0007669"/>
    <property type="project" value="InterPro"/>
</dbReference>
<evidence type="ECO:0000256" key="8">
    <source>
        <dbReference type="RuleBase" id="RU000461"/>
    </source>
</evidence>
<evidence type="ECO:0000313" key="10">
    <source>
        <dbReference type="EMBL" id="ROV95735.1"/>
    </source>
</evidence>
<feature type="binding site" description="axial binding residue" evidence="7">
    <location>
        <position position="373"/>
    </location>
    <ligand>
        <name>heme</name>
        <dbReference type="ChEBI" id="CHEBI:30413"/>
    </ligand>
    <ligandPart>
        <name>Fe</name>
        <dbReference type="ChEBI" id="CHEBI:18248"/>
    </ligandPart>
</feature>
<dbReference type="InterPro" id="IPR017972">
    <property type="entry name" value="Cyt_P450_CS"/>
</dbReference>
<comment type="caution">
    <text evidence="10">The sequence shown here is derived from an EMBL/GenBank/DDBJ whole genome shotgun (WGS) entry which is preliminary data.</text>
</comment>
<gene>
    <name evidence="10" type="ORF">VMCG_07629</name>
</gene>
<keyword evidence="6 8" id="KW-0503">Monooxygenase</keyword>
<dbReference type="PROSITE" id="PS00086">
    <property type="entry name" value="CYTOCHROME_P450"/>
    <property type="match status" value="1"/>
</dbReference>
<keyword evidence="8" id="KW-0560">Oxidoreductase</keyword>
<evidence type="ECO:0000256" key="2">
    <source>
        <dbReference type="ARBA" id="ARBA00010617"/>
    </source>
</evidence>
<dbReference type="EMBL" id="LKEA01000035">
    <property type="protein sequence ID" value="ROV95735.1"/>
    <property type="molecule type" value="Genomic_DNA"/>
</dbReference>
<evidence type="ECO:0000256" key="6">
    <source>
        <dbReference type="ARBA" id="ARBA00023033"/>
    </source>
</evidence>
<dbReference type="Gene3D" id="1.10.630.10">
    <property type="entry name" value="Cytochrome P450"/>
    <property type="match status" value="2"/>
</dbReference>
<dbReference type="PRINTS" id="PR00465">
    <property type="entry name" value="EP450IV"/>
</dbReference>
<keyword evidence="9" id="KW-0472">Membrane</keyword>
<evidence type="ECO:0000256" key="3">
    <source>
        <dbReference type="ARBA" id="ARBA00022617"/>
    </source>
</evidence>
<dbReference type="GO" id="GO:0020037">
    <property type="term" value="F:heme binding"/>
    <property type="evidence" value="ECO:0007669"/>
    <property type="project" value="InterPro"/>
</dbReference>
<dbReference type="PRINTS" id="PR00385">
    <property type="entry name" value="P450"/>
</dbReference>
<dbReference type="GO" id="GO:0016705">
    <property type="term" value="F:oxidoreductase activity, acting on paired donors, with incorporation or reduction of molecular oxygen"/>
    <property type="evidence" value="ECO:0007669"/>
    <property type="project" value="InterPro"/>
</dbReference>
<dbReference type="InterPro" id="IPR050121">
    <property type="entry name" value="Cytochrome_P450_monoxygenase"/>
</dbReference>